<keyword evidence="6 9" id="KW-0460">Magnesium</keyword>
<gene>
    <name evidence="9" type="primary">coaD</name>
    <name evidence="11" type="ORF">OMQ_01060</name>
</gene>
<dbReference type="AlphaFoldDB" id="S0JML5"/>
<feature type="binding site" evidence="9">
    <location>
        <position position="42"/>
    </location>
    <ligand>
        <name>substrate</name>
    </ligand>
</feature>
<dbReference type="InterPro" id="IPR014729">
    <property type="entry name" value="Rossmann-like_a/b/a_fold"/>
</dbReference>
<comment type="pathway">
    <text evidence="9">Cofactor biosynthesis; coenzyme A biosynthesis; CoA from (R)-pantothenate: step 4/5.</text>
</comment>
<dbReference type="UniPathway" id="UPA00241">
    <property type="reaction ID" value="UER00355"/>
</dbReference>
<dbReference type="STRING" id="41997.RV16_GL002176"/>
<evidence type="ECO:0000256" key="5">
    <source>
        <dbReference type="ARBA" id="ARBA00022840"/>
    </source>
</evidence>
<keyword evidence="12" id="KW-1185">Reference proteome</keyword>
<keyword evidence="7 9" id="KW-0173">Coenzyme A biosynthesis</keyword>
<feature type="binding site" evidence="9">
    <location>
        <position position="89"/>
    </location>
    <ligand>
        <name>substrate</name>
    </ligand>
</feature>
<evidence type="ECO:0000256" key="9">
    <source>
        <dbReference type="HAMAP-Rule" id="MF_00151"/>
    </source>
</evidence>
<comment type="subcellular location">
    <subcellularLocation>
        <location evidence="9">Cytoplasm</location>
    </subcellularLocation>
</comment>
<feature type="binding site" evidence="9">
    <location>
        <begin position="125"/>
        <end position="131"/>
    </location>
    <ligand>
        <name>ATP</name>
        <dbReference type="ChEBI" id="CHEBI:30616"/>
    </ligand>
</feature>
<dbReference type="eggNOG" id="COG0669">
    <property type="taxonomic scope" value="Bacteria"/>
</dbReference>
<dbReference type="SUPFAM" id="SSF52374">
    <property type="entry name" value="Nucleotidylyl transferase"/>
    <property type="match status" value="1"/>
</dbReference>
<dbReference type="Proteomes" id="UP000014136">
    <property type="component" value="Unassembled WGS sequence"/>
</dbReference>
<evidence type="ECO:0000256" key="4">
    <source>
        <dbReference type="ARBA" id="ARBA00022741"/>
    </source>
</evidence>
<dbReference type="EMBL" id="AHYT01000004">
    <property type="protein sequence ID" value="EOT29108.1"/>
    <property type="molecule type" value="Genomic_DNA"/>
</dbReference>
<comment type="function">
    <text evidence="9">Reversibly transfers an adenylyl group from ATP to 4'-phosphopantetheine, yielding dephospho-CoA (dPCoA) and pyrophosphate.</text>
</comment>
<dbReference type="GO" id="GO:0004595">
    <property type="term" value="F:pantetheine-phosphate adenylyltransferase activity"/>
    <property type="evidence" value="ECO:0007669"/>
    <property type="project" value="UniProtKB-UniRule"/>
</dbReference>
<evidence type="ECO:0000256" key="6">
    <source>
        <dbReference type="ARBA" id="ARBA00022842"/>
    </source>
</evidence>
<keyword evidence="1 9" id="KW-0963">Cytoplasm</keyword>
<dbReference type="Pfam" id="PF01467">
    <property type="entry name" value="CTP_transf_like"/>
    <property type="match status" value="1"/>
</dbReference>
<dbReference type="OrthoDB" id="9806661at2"/>
<dbReference type="PANTHER" id="PTHR21342:SF1">
    <property type="entry name" value="PHOSPHOPANTETHEINE ADENYLYLTRANSFERASE"/>
    <property type="match status" value="1"/>
</dbReference>
<evidence type="ECO:0000256" key="8">
    <source>
        <dbReference type="ARBA" id="ARBA00029346"/>
    </source>
</evidence>
<dbReference type="NCBIfam" id="TIGR01510">
    <property type="entry name" value="coaD_prev_kdtB"/>
    <property type="match status" value="1"/>
</dbReference>
<dbReference type="GO" id="GO:0015937">
    <property type="term" value="P:coenzyme A biosynthetic process"/>
    <property type="evidence" value="ECO:0007669"/>
    <property type="project" value="UniProtKB-UniRule"/>
</dbReference>
<feature type="binding site" evidence="9">
    <location>
        <position position="75"/>
    </location>
    <ligand>
        <name>substrate</name>
    </ligand>
</feature>
<dbReference type="CDD" id="cd02163">
    <property type="entry name" value="PPAT"/>
    <property type="match status" value="1"/>
</dbReference>
<dbReference type="EC" id="2.7.7.3" evidence="9"/>
<dbReference type="PRINTS" id="PR01020">
    <property type="entry name" value="LPSBIOSNTHSS"/>
</dbReference>
<feature type="site" description="Transition state stabilizer" evidence="9">
    <location>
        <position position="18"/>
    </location>
</feature>
<dbReference type="Gene3D" id="3.40.50.620">
    <property type="entry name" value="HUPs"/>
    <property type="match status" value="1"/>
</dbReference>
<keyword evidence="2 9" id="KW-0808">Transferase</keyword>
<dbReference type="RefSeq" id="WP_016174858.1">
    <property type="nucleotide sequence ID" value="NZ_KE136389.1"/>
</dbReference>
<dbReference type="InterPro" id="IPR001980">
    <property type="entry name" value="PPAT"/>
</dbReference>
<comment type="catalytic activity">
    <reaction evidence="8 9">
        <text>(R)-4'-phosphopantetheine + ATP + H(+) = 3'-dephospho-CoA + diphosphate</text>
        <dbReference type="Rhea" id="RHEA:19801"/>
        <dbReference type="ChEBI" id="CHEBI:15378"/>
        <dbReference type="ChEBI" id="CHEBI:30616"/>
        <dbReference type="ChEBI" id="CHEBI:33019"/>
        <dbReference type="ChEBI" id="CHEBI:57328"/>
        <dbReference type="ChEBI" id="CHEBI:61723"/>
        <dbReference type="EC" id="2.7.7.3"/>
    </reaction>
</comment>
<evidence type="ECO:0000256" key="3">
    <source>
        <dbReference type="ARBA" id="ARBA00022695"/>
    </source>
</evidence>
<feature type="binding site" evidence="9">
    <location>
        <position position="10"/>
    </location>
    <ligand>
        <name>substrate</name>
    </ligand>
</feature>
<proteinExistence type="inferred from homology"/>
<sequence length="158" mass="18070">MKKIALFPGSFDPLTMGHLDTIERGARLFDELYVGIFVNTNKHSFFSVEEKVKLVTDAVAHLPNVTVISQETELTVTTAKRLGANFLLRGVRSMKDYEYEREIMEMNRHLDPDLETVFLVAKSEYSHISSSLIKEVLLFGGDVQKYLPKNVYEAIKKR</sequence>
<feature type="binding site" evidence="9">
    <location>
        <position position="18"/>
    </location>
    <ligand>
        <name>ATP</name>
        <dbReference type="ChEBI" id="CHEBI:30616"/>
    </ligand>
</feature>
<feature type="binding site" evidence="9">
    <location>
        <begin position="90"/>
        <end position="92"/>
    </location>
    <ligand>
        <name>ATP</name>
        <dbReference type="ChEBI" id="CHEBI:30616"/>
    </ligand>
</feature>
<evidence type="ECO:0000256" key="7">
    <source>
        <dbReference type="ARBA" id="ARBA00022993"/>
    </source>
</evidence>
<dbReference type="NCBIfam" id="TIGR00125">
    <property type="entry name" value="cyt_tran_rel"/>
    <property type="match status" value="1"/>
</dbReference>
<feature type="domain" description="Cytidyltransferase-like" evidence="10">
    <location>
        <begin position="6"/>
        <end position="135"/>
    </location>
</feature>
<comment type="cofactor">
    <cofactor evidence="9">
        <name>Mg(2+)</name>
        <dbReference type="ChEBI" id="CHEBI:18420"/>
    </cofactor>
</comment>
<dbReference type="HAMAP" id="MF_00151">
    <property type="entry name" value="PPAT_bact"/>
    <property type="match status" value="1"/>
</dbReference>
<dbReference type="HOGENOM" id="CLU_100149_0_1_9"/>
<name>S0JML5_9ENTE</name>
<keyword evidence="4 9" id="KW-0547">Nucleotide-binding</keyword>
<dbReference type="GO" id="GO:0005737">
    <property type="term" value="C:cytoplasm"/>
    <property type="evidence" value="ECO:0007669"/>
    <property type="project" value="UniProtKB-SubCell"/>
</dbReference>
<feature type="binding site" evidence="9">
    <location>
        <begin position="10"/>
        <end position="11"/>
    </location>
    <ligand>
        <name>ATP</name>
        <dbReference type="ChEBI" id="CHEBI:30616"/>
    </ligand>
</feature>
<dbReference type="InterPro" id="IPR004821">
    <property type="entry name" value="Cyt_trans-like"/>
</dbReference>
<evidence type="ECO:0000313" key="12">
    <source>
        <dbReference type="Proteomes" id="UP000014136"/>
    </source>
</evidence>
<evidence type="ECO:0000259" key="10">
    <source>
        <dbReference type="Pfam" id="PF01467"/>
    </source>
</evidence>
<comment type="caution">
    <text evidence="11">The sequence shown here is derived from an EMBL/GenBank/DDBJ whole genome shotgun (WGS) entry which is preliminary data.</text>
</comment>
<keyword evidence="5 9" id="KW-0067">ATP-binding</keyword>
<dbReference type="PATRIC" id="fig|1139996.3.peg.1043"/>
<dbReference type="GO" id="GO:0005524">
    <property type="term" value="F:ATP binding"/>
    <property type="evidence" value="ECO:0007669"/>
    <property type="project" value="UniProtKB-KW"/>
</dbReference>
<protein>
    <recommendedName>
        <fullName evidence="9">Phosphopantetheine adenylyltransferase</fullName>
        <ecNumber evidence="9">2.7.7.3</ecNumber>
    </recommendedName>
    <alternativeName>
        <fullName evidence="9">Dephospho-CoA pyrophosphorylase</fullName>
    </alternativeName>
    <alternativeName>
        <fullName evidence="9">Pantetheine-phosphate adenylyltransferase</fullName>
        <shortName evidence="9">PPAT</shortName>
    </alternativeName>
</protein>
<reference evidence="11 12" key="1">
    <citation type="submission" date="2013-03" db="EMBL/GenBank/DDBJ databases">
        <title>The Genome Sequence of Enterococcus saccharolyticus ATCC_43076 (Illumina only assembly).</title>
        <authorList>
            <consortium name="The Broad Institute Genomics Platform"/>
            <consortium name="The Broad Institute Genome Sequencing Center for Infectious Disease"/>
            <person name="Earl A."/>
            <person name="Russ C."/>
            <person name="Gilmore M."/>
            <person name="Surin D."/>
            <person name="Walker B."/>
            <person name="Young S."/>
            <person name="Zeng Q."/>
            <person name="Gargeya S."/>
            <person name="Fitzgerald M."/>
            <person name="Haas B."/>
            <person name="Abouelleil A."/>
            <person name="Allen A.W."/>
            <person name="Alvarado L."/>
            <person name="Arachchi H.M."/>
            <person name="Berlin A.M."/>
            <person name="Chapman S.B."/>
            <person name="Gainer-Dewar J."/>
            <person name="Goldberg J."/>
            <person name="Griggs A."/>
            <person name="Gujja S."/>
            <person name="Hansen M."/>
            <person name="Howarth C."/>
            <person name="Imamovic A."/>
            <person name="Ireland A."/>
            <person name="Larimer J."/>
            <person name="McCowan C."/>
            <person name="Murphy C."/>
            <person name="Pearson M."/>
            <person name="Poon T.W."/>
            <person name="Priest M."/>
            <person name="Roberts A."/>
            <person name="Saif S."/>
            <person name="Shea T."/>
            <person name="Sisk P."/>
            <person name="Sykes S."/>
            <person name="Wortman J."/>
            <person name="Nusbaum C."/>
            <person name="Birren B."/>
        </authorList>
    </citation>
    <scope>NUCLEOTIDE SEQUENCE [LARGE SCALE GENOMIC DNA]</scope>
    <source>
        <strain evidence="11 12">ATCC 43076</strain>
    </source>
</reference>
<feature type="binding site" evidence="9">
    <location>
        <position position="100"/>
    </location>
    <ligand>
        <name>ATP</name>
        <dbReference type="ChEBI" id="CHEBI:30616"/>
    </ligand>
</feature>
<organism evidence="11 12">
    <name type="scientific">Enterococcus saccharolyticus subsp. saccharolyticus ATCC 43076</name>
    <dbReference type="NCBI Taxonomy" id="1139996"/>
    <lineage>
        <taxon>Bacteria</taxon>
        <taxon>Bacillati</taxon>
        <taxon>Bacillota</taxon>
        <taxon>Bacilli</taxon>
        <taxon>Lactobacillales</taxon>
        <taxon>Enterococcaceae</taxon>
        <taxon>Enterococcus</taxon>
    </lineage>
</organism>
<accession>S0JML5</accession>
<comment type="subunit">
    <text evidence="9">Homohexamer.</text>
</comment>
<evidence type="ECO:0000256" key="1">
    <source>
        <dbReference type="ARBA" id="ARBA00022490"/>
    </source>
</evidence>
<comment type="similarity">
    <text evidence="9">Belongs to the bacterial CoaD family.</text>
</comment>
<keyword evidence="3 9" id="KW-0548">Nucleotidyltransferase</keyword>
<evidence type="ECO:0000313" key="11">
    <source>
        <dbReference type="EMBL" id="EOT29108.1"/>
    </source>
</evidence>
<dbReference type="PANTHER" id="PTHR21342">
    <property type="entry name" value="PHOSPHOPANTETHEINE ADENYLYLTRANSFERASE"/>
    <property type="match status" value="1"/>
</dbReference>
<evidence type="ECO:0000256" key="2">
    <source>
        <dbReference type="ARBA" id="ARBA00022679"/>
    </source>
</evidence>